<dbReference type="PANTHER" id="PTHR31992">
    <property type="entry name" value="DOF ZINC FINGER PROTEIN DOF1.4-RELATED"/>
    <property type="match status" value="1"/>
</dbReference>
<feature type="compositionally biased region" description="Polar residues" evidence="10">
    <location>
        <begin position="130"/>
        <end position="148"/>
    </location>
</feature>
<evidence type="ECO:0000313" key="13">
    <source>
        <dbReference type="Proteomes" id="UP001168098"/>
    </source>
</evidence>
<keyword evidence="1 9" id="KW-0479">Metal-binding</keyword>
<evidence type="ECO:0000256" key="10">
    <source>
        <dbReference type="SAM" id="MobiDB-lite"/>
    </source>
</evidence>
<dbReference type="Pfam" id="PF02701">
    <property type="entry name" value="Zn_ribbon_Dof"/>
    <property type="match status" value="1"/>
</dbReference>
<dbReference type="EMBL" id="JARBHA010000010">
    <property type="protein sequence ID" value="KAJ9690398.1"/>
    <property type="molecule type" value="Genomic_DNA"/>
</dbReference>
<dbReference type="GO" id="GO:0003700">
    <property type="term" value="F:DNA-binding transcription factor activity"/>
    <property type="evidence" value="ECO:0007669"/>
    <property type="project" value="UniProtKB-UniRule"/>
</dbReference>
<evidence type="ECO:0000256" key="2">
    <source>
        <dbReference type="ARBA" id="ARBA00022771"/>
    </source>
</evidence>
<dbReference type="InterPro" id="IPR045174">
    <property type="entry name" value="Dof"/>
</dbReference>
<dbReference type="PROSITE" id="PS50884">
    <property type="entry name" value="ZF_DOF_2"/>
    <property type="match status" value="1"/>
</dbReference>
<keyword evidence="7 8" id="KW-0539">Nucleus</keyword>
<protein>
    <recommendedName>
        <fullName evidence="9">Dof zinc finger protein</fullName>
    </recommendedName>
</protein>
<organism evidence="12 13">
    <name type="scientific">Vitis rotundifolia</name>
    <name type="common">Muscadine grape</name>
    <dbReference type="NCBI Taxonomy" id="103349"/>
    <lineage>
        <taxon>Eukaryota</taxon>
        <taxon>Viridiplantae</taxon>
        <taxon>Streptophyta</taxon>
        <taxon>Embryophyta</taxon>
        <taxon>Tracheophyta</taxon>
        <taxon>Spermatophyta</taxon>
        <taxon>Magnoliopsida</taxon>
        <taxon>eudicotyledons</taxon>
        <taxon>Gunneridae</taxon>
        <taxon>Pentapetalae</taxon>
        <taxon>rosids</taxon>
        <taxon>Vitales</taxon>
        <taxon>Vitaceae</taxon>
        <taxon>Viteae</taxon>
        <taxon>Vitis</taxon>
    </lineage>
</organism>
<comment type="caution">
    <text evidence="12">The sequence shown here is derived from an EMBL/GenBank/DDBJ whole genome shotgun (WGS) entry which is preliminary data.</text>
</comment>
<dbReference type="PROSITE" id="PS01361">
    <property type="entry name" value="ZF_DOF_1"/>
    <property type="match status" value="1"/>
</dbReference>
<evidence type="ECO:0000256" key="4">
    <source>
        <dbReference type="ARBA" id="ARBA00023015"/>
    </source>
</evidence>
<dbReference type="Proteomes" id="UP001168098">
    <property type="component" value="Unassembled WGS sequence"/>
</dbReference>
<evidence type="ECO:0000256" key="5">
    <source>
        <dbReference type="ARBA" id="ARBA00023125"/>
    </source>
</evidence>
<dbReference type="GO" id="GO:0005634">
    <property type="term" value="C:nucleus"/>
    <property type="evidence" value="ECO:0007669"/>
    <property type="project" value="UniProtKB-SubCell"/>
</dbReference>
<name>A0AA39DMQ0_VITRO</name>
<evidence type="ECO:0000313" key="12">
    <source>
        <dbReference type="EMBL" id="KAJ9690398.1"/>
    </source>
</evidence>
<evidence type="ECO:0000256" key="9">
    <source>
        <dbReference type="RuleBase" id="RU369094"/>
    </source>
</evidence>
<keyword evidence="2 8" id="KW-0863">Zinc-finger</keyword>
<evidence type="ECO:0000256" key="3">
    <source>
        <dbReference type="ARBA" id="ARBA00022833"/>
    </source>
</evidence>
<keyword evidence="5 8" id="KW-0238">DNA-binding</keyword>
<keyword evidence="4 9" id="KW-0805">Transcription regulation</keyword>
<evidence type="ECO:0000256" key="7">
    <source>
        <dbReference type="ARBA" id="ARBA00023242"/>
    </source>
</evidence>
<dbReference type="AlphaFoldDB" id="A0AA39DMQ0"/>
<accession>A0AA39DMQ0</accession>
<evidence type="ECO:0000256" key="8">
    <source>
        <dbReference type="PROSITE-ProRule" id="PRU00071"/>
    </source>
</evidence>
<keyword evidence="6 9" id="KW-0804">Transcription</keyword>
<evidence type="ECO:0000256" key="6">
    <source>
        <dbReference type="ARBA" id="ARBA00023163"/>
    </source>
</evidence>
<feature type="domain" description="Dof-type" evidence="11">
    <location>
        <begin position="49"/>
        <end position="103"/>
    </location>
</feature>
<comment type="subcellular location">
    <subcellularLocation>
        <location evidence="8 9">Nucleus</location>
    </subcellularLocation>
</comment>
<gene>
    <name evidence="12" type="ORF">PVL29_012846</name>
</gene>
<comment type="function">
    <text evidence="9">Transcription factor that binds specifically to a 5'-AA[AG]G-3' consensus core sequence.</text>
</comment>
<reference evidence="12 13" key="1">
    <citation type="journal article" date="2023" name="BMC Biotechnol.">
        <title>Vitis rotundifolia cv Carlos genome sequencing.</title>
        <authorList>
            <person name="Huff M."/>
            <person name="Hulse-Kemp A."/>
            <person name="Scheffler B."/>
            <person name="Youngblood R."/>
            <person name="Simpson S."/>
            <person name="Babiker E."/>
            <person name="Staton M."/>
        </authorList>
    </citation>
    <scope>NUCLEOTIDE SEQUENCE [LARGE SCALE GENOMIC DNA]</scope>
    <source>
        <tissue evidence="12">Leaf</tissue>
    </source>
</reference>
<feature type="compositionally biased region" description="Low complexity" evidence="10">
    <location>
        <begin position="105"/>
        <end position="129"/>
    </location>
</feature>
<feature type="region of interest" description="Disordered" evidence="10">
    <location>
        <begin position="87"/>
        <end position="153"/>
    </location>
</feature>
<dbReference type="InterPro" id="IPR003851">
    <property type="entry name" value="Znf_Dof"/>
</dbReference>
<dbReference type="PANTHER" id="PTHR31992:SF97">
    <property type="entry name" value="DOF ZINC FINGER PROTEIN"/>
    <property type="match status" value="1"/>
</dbReference>
<sequence>MVLSSKQVSGDGIDWGQTLLQGGSLELHKPPMMRRQQQQQQQQQQLEPLKCPRCDSTNTKFCYFNNYNKSQPRHFCKSCKRHWTKGGTLRNVPVGGGRKNKRPKTSATATTAAATPTVTSSSATPTTSSITNRSNINMGIQTQQQRKSSLALGDHEKSSFSDILYQALIRPPLSVMQQNSIGSSNGMSMASIPSLPPNQNLHFPFRSLSSFDTNPSSIPISFQPSNVYNYTGEAEAKDGSTTASFMPSTSGTITQPWQMPAASSVVDTTNYWSWDDIDTFVSTDLNIPWDDSEIKP</sequence>
<keyword evidence="13" id="KW-1185">Reference proteome</keyword>
<dbReference type="GO" id="GO:0008270">
    <property type="term" value="F:zinc ion binding"/>
    <property type="evidence" value="ECO:0007669"/>
    <property type="project" value="UniProtKB-KW"/>
</dbReference>
<keyword evidence="3 9" id="KW-0862">Zinc</keyword>
<dbReference type="GO" id="GO:0003677">
    <property type="term" value="F:DNA binding"/>
    <property type="evidence" value="ECO:0007669"/>
    <property type="project" value="UniProtKB-UniRule"/>
</dbReference>
<evidence type="ECO:0000259" key="11">
    <source>
        <dbReference type="PROSITE" id="PS50884"/>
    </source>
</evidence>
<evidence type="ECO:0000256" key="1">
    <source>
        <dbReference type="ARBA" id="ARBA00022723"/>
    </source>
</evidence>
<proteinExistence type="predicted"/>